<evidence type="ECO:0000313" key="2">
    <source>
        <dbReference type="Proteomes" id="UP000287651"/>
    </source>
</evidence>
<proteinExistence type="predicted"/>
<comment type="caution">
    <text evidence="1">The sequence shown here is derived from an EMBL/GenBank/DDBJ whole genome shotgun (WGS) entry which is preliminary data.</text>
</comment>
<protein>
    <submittedName>
        <fullName evidence="1">Uncharacterized protein</fullName>
    </submittedName>
</protein>
<dbReference type="AlphaFoldDB" id="A0A426ZZC0"/>
<dbReference type="PROSITE" id="PS51257">
    <property type="entry name" value="PROKAR_LIPOPROTEIN"/>
    <property type="match status" value="1"/>
</dbReference>
<reference evidence="1 2" key="1">
    <citation type="journal article" date="2014" name="Agronomy (Basel)">
        <title>A Draft Genome Sequence for Ensete ventricosum, the Drought-Tolerant Tree Against Hunger.</title>
        <authorList>
            <person name="Harrison J."/>
            <person name="Moore K.A."/>
            <person name="Paszkiewicz K."/>
            <person name="Jones T."/>
            <person name="Grant M."/>
            <person name="Ambacheew D."/>
            <person name="Muzemil S."/>
            <person name="Studholme D.J."/>
        </authorList>
    </citation>
    <scope>NUCLEOTIDE SEQUENCE [LARGE SCALE GENOMIC DNA]</scope>
</reference>
<name>A0A426ZZC0_ENSVE</name>
<organism evidence="1 2">
    <name type="scientific">Ensete ventricosum</name>
    <name type="common">Abyssinian banana</name>
    <name type="synonym">Musa ensete</name>
    <dbReference type="NCBI Taxonomy" id="4639"/>
    <lineage>
        <taxon>Eukaryota</taxon>
        <taxon>Viridiplantae</taxon>
        <taxon>Streptophyta</taxon>
        <taxon>Embryophyta</taxon>
        <taxon>Tracheophyta</taxon>
        <taxon>Spermatophyta</taxon>
        <taxon>Magnoliopsida</taxon>
        <taxon>Liliopsida</taxon>
        <taxon>Zingiberales</taxon>
        <taxon>Musaceae</taxon>
        <taxon>Ensete</taxon>
    </lineage>
</organism>
<evidence type="ECO:0000313" key="1">
    <source>
        <dbReference type="EMBL" id="RRT69308.1"/>
    </source>
</evidence>
<gene>
    <name evidence="1" type="ORF">B296_00002427</name>
</gene>
<accession>A0A426ZZC0</accession>
<dbReference type="Proteomes" id="UP000287651">
    <property type="component" value="Unassembled WGS sequence"/>
</dbReference>
<sequence>MRSDCIVDFIVAVSSQFVTMPMLMQLSSVSCIGINANGGDLRDVYGKDDGHLIDDLLVDLSLNSKLGCRSTTWGGSYPRPKVGVIGAYVPPLVVARICPPASTLTPTRLLLDNYISVDEDAGQHKVDDDEVNDPLLMEVGGIIMRANLIIVGGD</sequence>
<dbReference type="EMBL" id="AMZH03004387">
    <property type="protein sequence ID" value="RRT69308.1"/>
    <property type="molecule type" value="Genomic_DNA"/>
</dbReference>